<evidence type="ECO:0000313" key="4">
    <source>
        <dbReference type="Proteomes" id="UP000546584"/>
    </source>
</evidence>
<dbReference type="InterPro" id="IPR013351">
    <property type="entry name" value="T3SS_TyeA-rel"/>
</dbReference>
<sequence>MKVDPHVDVQKPQSLDQPAPARVDNRPPSQTSTPPIGDDLGSLFNQEVELNSRALGRRQIGLRVMPLEQLAQLYEQLGHPAQATLATIARSVRVQLLVSPSVEKFLEITGNDPARAYVVLQQVAAQADAEVRSNEAKLAREALVKLEMRFKPQIQAGLNTALALQASSDDPHLRQAVRSVYYASVVTRQSLATMLQALLGLFGGEDLGQGLKLMRRALADDIAALTPSIASAKLLTLLVGLRGCDQLGGILCNCRDLIERLALTYPEVTRDAVALLQRLLGYSNTGIATAEIQRLAIELGGVDVLNQLISLNSVYPMLKSLPLAMWRDNRGREDCLNSFLLVMDEYARTERGTRQGMAPQGPDA</sequence>
<dbReference type="EMBL" id="JACAQR010000023">
    <property type="protein sequence ID" value="NWD43724.1"/>
    <property type="molecule type" value="Genomic_DNA"/>
</dbReference>
<dbReference type="GO" id="GO:0050709">
    <property type="term" value="P:negative regulation of protein secretion"/>
    <property type="evidence" value="ECO:0007669"/>
    <property type="project" value="InterPro"/>
</dbReference>
<evidence type="ECO:0000259" key="2">
    <source>
        <dbReference type="Pfam" id="PF07201"/>
    </source>
</evidence>
<comment type="caution">
    <text evidence="3">The sequence shown here is derived from an EMBL/GenBank/DDBJ whole genome shotgun (WGS) entry which is preliminary data.</text>
</comment>
<proteinExistence type="predicted"/>
<dbReference type="Proteomes" id="UP000546584">
    <property type="component" value="Unassembled WGS sequence"/>
</dbReference>
<evidence type="ECO:0000256" key="1">
    <source>
        <dbReference type="SAM" id="MobiDB-lite"/>
    </source>
</evidence>
<dbReference type="NCBIfam" id="TIGR02511">
    <property type="entry name" value="type_III_tyeA"/>
    <property type="match status" value="1"/>
</dbReference>
<reference evidence="3 4" key="1">
    <citation type="submission" date="2020-04" db="EMBL/GenBank/DDBJ databases">
        <title>Molecular characterization of pseudomonads from Agaricus bisporus reveal novel blotch 2 pathogens in Western Europe.</title>
        <authorList>
            <person name="Taparia T."/>
            <person name="Krijger M."/>
            <person name="Haynes E."/>
            <person name="Elpinstone J.G."/>
            <person name="Noble R."/>
            <person name="Van Der Wolf J."/>
        </authorList>
    </citation>
    <scope>NUCLEOTIDE SEQUENCE [LARGE SCALE GENOMIC DNA]</scope>
    <source>
        <strain evidence="3 4">IPO3753</strain>
    </source>
</reference>
<evidence type="ECO:0000313" key="3">
    <source>
        <dbReference type="EMBL" id="NWD43724.1"/>
    </source>
</evidence>
<dbReference type="Gene3D" id="1.10.150.630">
    <property type="match status" value="1"/>
</dbReference>
<dbReference type="SUPFAM" id="SSF140591">
    <property type="entry name" value="Type III secretion system domain"/>
    <property type="match status" value="1"/>
</dbReference>
<dbReference type="AlphaFoldDB" id="A0AAJ3H770"/>
<dbReference type="GO" id="GO:0009986">
    <property type="term" value="C:cell surface"/>
    <property type="evidence" value="ECO:0007669"/>
    <property type="project" value="InterPro"/>
</dbReference>
<dbReference type="InterPro" id="IPR010812">
    <property type="entry name" value="HrpJ-like"/>
</dbReference>
<protein>
    <submittedName>
        <fullName evidence="3">Type III secretion system gatekeeper subunit SctW</fullName>
    </submittedName>
</protein>
<name>A0AAJ3H770_9PSED</name>
<dbReference type="GO" id="GO:0019867">
    <property type="term" value="C:outer membrane"/>
    <property type="evidence" value="ECO:0007669"/>
    <property type="project" value="InterPro"/>
</dbReference>
<dbReference type="GO" id="GO:0030254">
    <property type="term" value="P:protein secretion by the type III secretion system"/>
    <property type="evidence" value="ECO:0007669"/>
    <property type="project" value="InterPro"/>
</dbReference>
<accession>A0AAJ3H770</accession>
<dbReference type="Pfam" id="PF07201">
    <property type="entry name" value="HrpJ"/>
    <property type="match status" value="1"/>
</dbReference>
<feature type="region of interest" description="Disordered" evidence="1">
    <location>
        <begin position="1"/>
        <end position="40"/>
    </location>
</feature>
<dbReference type="NCBIfam" id="TIGR02568">
    <property type="entry name" value="LcrE"/>
    <property type="match status" value="1"/>
</dbReference>
<feature type="domain" description="Hypersensitivity response secretion-like HrpJ" evidence="2">
    <location>
        <begin position="44"/>
        <end position="202"/>
    </location>
</feature>
<gene>
    <name evidence="3" type="primary">sctW</name>
    <name evidence="3" type="ORF">HX826_17760</name>
</gene>
<dbReference type="RefSeq" id="WP_177026478.1">
    <property type="nucleotide sequence ID" value="NZ_JACAQR010000023.1"/>
</dbReference>
<dbReference type="InterPro" id="IPR013401">
    <property type="entry name" value="T3SS_LcrE"/>
</dbReference>
<organism evidence="3 4">
    <name type="scientific">Pseudomonas yamanorum</name>
    <dbReference type="NCBI Taxonomy" id="515393"/>
    <lineage>
        <taxon>Bacteria</taxon>
        <taxon>Pseudomonadati</taxon>
        <taxon>Pseudomonadota</taxon>
        <taxon>Gammaproteobacteria</taxon>
        <taxon>Pseudomonadales</taxon>
        <taxon>Pseudomonadaceae</taxon>
        <taxon>Pseudomonas</taxon>
    </lineage>
</organism>